<dbReference type="AlphaFoldDB" id="A0A0C9TEX8"/>
<feature type="compositionally biased region" description="Pro residues" evidence="1">
    <location>
        <begin position="95"/>
        <end position="109"/>
    </location>
</feature>
<gene>
    <name evidence="2" type="ORF">PAXINDRAFT_20960</name>
</gene>
<organism evidence="2 3">
    <name type="scientific">Paxillus involutus ATCC 200175</name>
    <dbReference type="NCBI Taxonomy" id="664439"/>
    <lineage>
        <taxon>Eukaryota</taxon>
        <taxon>Fungi</taxon>
        <taxon>Dikarya</taxon>
        <taxon>Basidiomycota</taxon>
        <taxon>Agaricomycotina</taxon>
        <taxon>Agaricomycetes</taxon>
        <taxon>Agaricomycetidae</taxon>
        <taxon>Boletales</taxon>
        <taxon>Paxilineae</taxon>
        <taxon>Paxillaceae</taxon>
        <taxon>Paxillus</taxon>
    </lineage>
</organism>
<feature type="compositionally biased region" description="Basic and acidic residues" evidence="1">
    <location>
        <begin position="1"/>
        <end position="13"/>
    </location>
</feature>
<dbReference type="Proteomes" id="UP000053647">
    <property type="component" value="Unassembled WGS sequence"/>
</dbReference>
<reference evidence="2 3" key="1">
    <citation type="submission" date="2014-06" db="EMBL/GenBank/DDBJ databases">
        <authorList>
            <consortium name="DOE Joint Genome Institute"/>
            <person name="Kuo A."/>
            <person name="Kohler A."/>
            <person name="Nagy L.G."/>
            <person name="Floudas D."/>
            <person name="Copeland A."/>
            <person name="Barry K.W."/>
            <person name="Cichocki N."/>
            <person name="Veneault-Fourrey C."/>
            <person name="LaButti K."/>
            <person name="Lindquist E.A."/>
            <person name="Lipzen A."/>
            <person name="Lundell T."/>
            <person name="Morin E."/>
            <person name="Murat C."/>
            <person name="Sun H."/>
            <person name="Tunlid A."/>
            <person name="Henrissat B."/>
            <person name="Grigoriev I.V."/>
            <person name="Hibbett D.S."/>
            <person name="Martin F."/>
            <person name="Nordberg H.P."/>
            <person name="Cantor M.N."/>
            <person name="Hua S.X."/>
        </authorList>
    </citation>
    <scope>NUCLEOTIDE SEQUENCE [LARGE SCALE GENOMIC DNA]</scope>
    <source>
        <strain evidence="2 3">ATCC 200175</strain>
    </source>
</reference>
<dbReference type="HOGENOM" id="CLU_1768686_0_0_1"/>
<keyword evidence="3" id="KW-1185">Reference proteome</keyword>
<feature type="compositionally biased region" description="Basic and acidic residues" evidence="1">
    <location>
        <begin position="67"/>
        <end position="82"/>
    </location>
</feature>
<feature type="region of interest" description="Disordered" evidence="1">
    <location>
        <begin position="1"/>
        <end position="115"/>
    </location>
</feature>
<evidence type="ECO:0000313" key="2">
    <source>
        <dbReference type="EMBL" id="KIJ05811.1"/>
    </source>
</evidence>
<reference evidence="3" key="2">
    <citation type="submission" date="2015-01" db="EMBL/GenBank/DDBJ databases">
        <title>Evolutionary Origins and Diversification of the Mycorrhizal Mutualists.</title>
        <authorList>
            <consortium name="DOE Joint Genome Institute"/>
            <consortium name="Mycorrhizal Genomics Consortium"/>
            <person name="Kohler A."/>
            <person name="Kuo A."/>
            <person name="Nagy L.G."/>
            <person name="Floudas D."/>
            <person name="Copeland A."/>
            <person name="Barry K.W."/>
            <person name="Cichocki N."/>
            <person name="Veneault-Fourrey C."/>
            <person name="LaButti K."/>
            <person name="Lindquist E.A."/>
            <person name="Lipzen A."/>
            <person name="Lundell T."/>
            <person name="Morin E."/>
            <person name="Murat C."/>
            <person name="Riley R."/>
            <person name="Ohm R."/>
            <person name="Sun H."/>
            <person name="Tunlid A."/>
            <person name="Henrissat B."/>
            <person name="Grigoriev I.V."/>
            <person name="Hibbett D.S."/>
            <person name="Martin F."/>
        </authorList>
    </citation>
    <scope>NUCLEOTIDE SEQUENCE [LARGE SCALE GENOMIC DNA]</scope>
    <source>
        <strain evidence="3">ATCC 200175</strain>
    </source>
</reference>
<dbReference type="EMBL" id="KN820702">
    <property type="protein sequence ID" value="KIJ05811.1"/>
    <property type="molecule type" value="Genomic_DNA"/>
</dbReference>
<protein>
    <submittedName>
        <fullName evidence="2">Uncharacterized protein</fullName>
    </submittedName>
</protein>
<evidence type="ECO:0000313" key="3">
    <source>
        <dbReference type="Proteomes" id="UP000053647"/>
    </source>
</evidence>
<sequence>MQLAKILDKDAEPRAPPPPPPTPPCVPSPIQDPRTPPRAPHPPRIPPGPCHSQRERHAPGENQHPVDQFKDVENPHTWKKMVEGSGSSQRQDPPGYFPDPTPPPPPPPGKSELDVEQLCREGGVNLTSFLLMKAISDAPDATKLPRE</sequence>
<feature type="compositionally biased region" description="Pro residues" evidence="1">
    <location>
        <begin position="14"/>
        <end position="27"/>
    </location>
</feature>
<evidence type="ECO:0000256" key="1">
    <source>
        <dbReference type="SAM" id="MobiDB-lite"/>
    </source>
</evidence>
<feature type="compositionally biased region" description="Pro residues" evidence="1">
    <location>
        <begin position="34"/>
        <end position="49"/>
    </location>
</feature>
<name>A0A0C9TEX8_PAXIN</name>
<dbReference type="OrthoDB" id="2756770at2759"/>
<proteinExistence type="predicted"/>
<accession>A0A0C9TEX8</accession>